<dbReference type="AlphaFoldDB" id="A0AA38SWS2"/>
<proteinExistence type="predicted"/>
<dbReference type="GO" id="GO:0004672">
    <property type="term" value="F:protein kinase activity"/>
    <property type="evidence" value="ECO:0007669"/>
    <property type="project" value="InterPro"/>
</dbReference>
<reference evidence="1" key="1">
    <citation type="submission" date="2023-03" db="EMBL/GenBank/DDBJ databases">
        <title>Chromosome-scale reference genome and RAD-based genetic map of yellow starthistle (Centaurea solstitialis) reveal putative structural variation and QTLs associated with invader traits.</title>
        <authorList>
            <person name="Reatini B."/>
            <person name="Cang F.A."/>
            <person name="Jiang Q."/>
            <person name="Mckibben M.T.W."/>
            <person name="Barker M.S."/>
            <person name="Rieseberg L.H."/>
            <person name="Dlugosch K.M."/>
        </authorList>
    </citation>
    <scope>NUCLEOTIDE SEQUENCE</scope>
    <source>
        <strain evidence="1">CAN-66</strain>
        <tissue evidence="1">Leaf</tissue>
    </source>
</reference>
<dbReference type="GO" id="GO:0009742">
    <property type="term" value="P:brassinosteroid mediated signaling pathway"/>
    <property type="evidence" value="ECO:0007669"/>
    <property type="project" value="InterPro"/>
</dbReference>
<accession>A0AA38SWS2</accession>
<dbReference type="Proteomes" id="UP001172457">
    <property type="component" value="Chromosome 5"/>
</dbReference>
<organism evidence="1 2">
    <name type="scientific">Centaurea solstitialis</name>
    <name type="common">yellow star-thistle</name>
    <dbReference type="NCBI Taxonomy" id="347529"/>
    <lineage>
        <taxon>Eukaryota</taxon>
        <taxon>Viridiplantae</taxon>
        <taxon>Streptophyta</taxon>
        <taxon>Embryophyta</taxon>
        <taxon>Tracheophyta</taxon>
        <taxon>Spermatophyta</taxon>
        <taxon>Magnoliopsida</taxon>
        <taxon>eudicotyledons</taxon>
        <taxon>Gunneridae</taxon>
        <taxon>Pentapetalae</taxon>
        <taxon>asterids</taxon>
        <taxon>campanulids</taxon>
        <taxon>Asterales</taxon>
        <taxon>Asteraceae</taxon>
        <taxon>Carduoideae</taxon>
        <taxon>Cardueae</taxon>
        <taxon>Centaureinae</taxon>
        <taxon>Centaurea</taxon>
    </lineage>
</organism>
<sequence length="157" mass="17695">MPLTPLDEACLQMDLMAIHEIVEDLAYKDDEGAATEVIANVLISFNDAKRNYFLIRFMLQKQIILRSCKNLCINIICNMDMNHDLPNGLRSSKFVASHERCSTQGAQRRDTSTSHISNMAHCFLLTSFRAFRIGEGNEAQIALKEGSVLEEKKNVTS</sequence>
<name>A0AA38SWS2_9ASTR</name>
<dbReference type="InterPro" id="IPR045845">
    <property type="entry name" value="BSK"/>
</dbReference>
<keyword evidence="2" id="KW-1185">Reference proteome</keyword>
<protein>
    <submittedName>
        <fullName evidence="1">Uncharacterized protein</fullName>
    </submittedName>
</protein>
<dbReference type="PANTHER" id="PTHR45863:SF2">
    <property type="entry name" value="SERINE_THREONINE-PROTEIN KINASE BSK7-RELATED"/>
    <property type="match status" value="1"/>
</dbReference>
<comment type="caution">
    <text evidence="1">The sequence shown here is derived from an EMBL/GenBank/DDBJ whole genome shotgun (WGS) entry which is preliminary data.</text>
</comment>
<dbReference type="GO" id="GO:0012505">
    <property type="term" value="C:endomembrane system"/>
    <property type="evidence" value="ECO:0007669"/>
    <property type="project" value="UniProtKB-SubCell"/>
</dbReference>
<dbReference type="EMBL" id="JARYMX010000005">
    <property type="protein sequence ID" value="KAJ9550093.1"/>
    <property type="molecule type" value="Genomic_DNA"/>
</dbReference>
<gene>
    <name evidence="1" type="ORF">OSB04_022636</name>
</gene>
<dbReference type="GO" id="GO:0005524">
    <property type="term" value="F:ATP binding"/>
    <property type="evidence" value="ECO:0007669"/>
    <property type="project" value="UniProtKB-KW"/>
</dbReference>
<evidence type="ECO:0000313" key="2">
    <source>
        <dbReference type="Proteomes" id="UP001172457"/>
    </source>
</evidence>
<evidence type="ECO:0000313" key="1">
    <source>
        <dbReference type="EMBL" id="KAJ9550093.1"/>
    </source>
</evidence>
<dbReference type="PANTHER" id="PTHR45863">
    <property type="entry name" value="SERINE/THREONINE-PROTEIN KINASE BSK5"/>
    <property type="match status" value="1"/>
</dbReference>